<proteinExistence type="predicted"/>
<protein>
    <submittedName>
        <fullName evidence="1">Uncharacterized protein</fullName>
    </submittedName>
</protein>
<dbReference type="AlphaFoldDB" id="A0A0F9KCG2"/>
<sequence length="358" mass="42478">MITYQFHLIIPYIFNIQAFELDILKTITLTDSDKKTLINKYKNFYFVIGMPDDHKKEFLEENISTALKDLQKMGFVQMGRTKYVISETGKLFIRYRCNSIPGFGLQQYYQLVHKIGKKILENQYSITVSSYYDIIRKIVNILDVRSLIRFVSRKKEERINTRVRITNFIRNKCGLFESTKFLRDLTFVVLVNYMIGNKIEAIEVKYLCSIPSFYKIRNTIPKILDVLRNYVSNFFSLAENNEDEDWMLIISYLKESLKYGIPIRHIPFRQNIPAKTIHRNAWLEIISGLQIKYENNLLNSYSEIFEKEKDFTYVEQIGPVRNRAILSNVENILRSESRLKAILNKYNLEFPFKVPLRI</sequence>
<accession>A0A0F9KCG2</accession>
<name>A0A0F9KCG2_9ZZZZ</name>
<organism evidence="1">
    <name type="scientific">marine sediment metagenome</name>
    <dbReference type="NCBI Taxonomy" id="412755"/>
    <lineage>
        <taxon>unclassified sequences</taxon>
        <taxon>metagenomes</taxon>
        <taxon>ecological metagenomes</taxon>
    </lineage>
</organism>
<reference evidence="1" key="1">
    <citation type="journal article" date="2015" name="Nature">
        <title>Complex archaea that bridge the gap between prokaryotes and eukaryotes.</title>
        <authorList>
            <person name="Spang A."/>
            <person name="Saw J.H."/>
            <person name="Jorgensen S.L."/>
            <person name="Zaremba-Niedzwiedzka K."/>
            <person name="Martijn J."/>
            <person name="Lind A.E."/>
            <person name="van Eijk R."/>
            <person name="Schleper C."/>
            <person name="Guy L."/>
            <person name="Ettema T.J."/>
        </authorList>
    </citation>
    <scope>NUCLEOTIDE SEQUENCE</scope>
</reference>
<gene>
    <name evidence="1" type="ORF">LCGC14_1651540</name>
</gene>
<dbReference type="EMBL" id="LAZR01013897">
    <property type="protein sequence ID" value="KKM19843.1"/>
    <property type="molecule type" value="Genomic_DNA"/>
</dbReference>
<evidence type="ECO:0000313" key="1">
    <source>
        <dbReference type="EMBL" id="KKM19843.1"/>
    </source>
</evidence>
<comment type="caution">
    <text evidence="1">The sequence shown here is derived from an EMBL/GenBank/DDBJ whole genome shotgun (WGS) entry which is preliminary data.</text>
</comment>